<dbReference type="STRING" id="311410.LA5095_03437"/>
<organism evidence="1 2">
    <name type="scientific">Roseibium album</name>
    <dbReference type="NCBI Taxonomy" id="311410"/>
    <lineage>
        <taxon>Bacteria</taxon>
        <taxon>Pseudomonadati</taxon>
        <taxon>Pseudomonadota</taxon>
        <taxon>Alphaproteobacteria</taxon>
        <taxon>Hyphomicrobiales</taxon>
        <taxon>Stappiaceae</taxon>
        <taxon>Roseibium</taxon>
    </lineage>
</organism>
<evidence type="ECO:0000313" key="2">
    <source>
        <dbReference type="Proteomes" id="UP000049983"/>
    </source>
</evidence>
<gene>
    <name evidence="1" type="ORF">LA5096_04719</name>
</gene>
<dbReference type="EMBL" id="CXWC01000013">
    <property type="protein sequence ID" value="CTQ76369.1"/>
    <property type="molecule type" value="Genomic_DNA"/>
</dbReference>
<accession>A0A0M6ZDQ3</accession>
<name>A0A0M6ZDQ3_9HYPH</name>
<reference evidence="2" key="1">
    <citation type="submission" date="2015-07" db="EMBL/GenBank/DDBJ databases">
        <authorList>
            <person name="Rodrigo-Torres Lidia"/>
            <person name="Arahal R.David."/>
        </authorList>
    </citation>
    <scope>NUCLEOTIDE SEQUENCE [LARGE SCALE GENOMIC DNA]</scope>
    <source>
        <strain evidence="2">CECT 5096</strain>
    </source>
</reference>
<keyword evidence="2" id="KW-1185">Reference proteome</keyword>
<evidence type="ECO:0000313" key="1">
    <source>
        <dbReference type="EMBL" id="CTQ76369.1"/>
    </source>
</evidence>
<proteinExistence type="predicted"/>
<dbReference type="Proteomes" id="UP000049983">
    <property type="component" value="Unassembled WGS sequence"/>
</dbReference>
<dbReference type="AlphaFoldDB" id="A0A0M6ZDQ3"/>
<protein>
    <submittedName>
        <fullName evidence="1">Uncharacterized protein</fullName>
    </submittedName>
</protein>
<sequence>MTGRVLQGIAMSEGAGLIHDAAPVRVVIETVAVKASDF</sequence>